<name>X1SFT5_9ZZZZ</name>
<sequence length="42" mass="4570">MSVVFASIKGLTYYDSRKACLGATLFTPVDGTGVWLIDMEGR</sequence>
<protein>
    <submittedName>
        <fullName evidence="1">Uncharacterized protein</fullName>
    </submittedName>
</protein>
<comment type="caution">
    <text evidence="1">The sequence shown here is derived from an EMBL/GenBank/DDBJ whole genome shotgun (WGS) entry which is preliminary data.</text>
</comment>
<accession>X1SFT5</accession>
<organism evidence="1">
    <name type="scientific">marine sediment metagenome</name>
    <dbReference type="NCBI Taxonomy" id="412755"/>
    <lineage>
        <taxon>unclassified sequences</taxon>
        <taxon>metagenomes</taxon>
        <taxon>ecological metagenomes</taxon>
    </lineage>
</organism>
<evidence type="ECO:0000313" key="1">
    <source>
        <dbReference type="EMBL" id="GAI74285.1"/>
    </source>
</evidence>
<dbReference type="AlphaFoldDB" id="X1SFT5"/>
<gene>
    <name evidence="1" type="ORF">S12H4_24018</name>
</gene>
<proteinExistence type="predicted"/>
<dbReference type="EMBL" id="BARW01012908">
    <property type="protein sequence ID" value="GAI74285.1"/>
    <property type="molecule type" value="Genomic_DNA"/>
</dbReference>
<reference evidence="1" key="1">
    <citation type="journal article" date="2014" name="Front. Microbiol.">
        <title>High frequency of phylogenetically diverse reductive dehalogenase-homologous genes in deep subseafloor sedimentary metagenomes.</title>
        <authorList>
            <person name="Kawai M."/>
            <person name="Futagami T."/>
            <person name="Toyoda A."/>
            <person name="Takaki Y."/>
            <person name="Nishi S."/>
            <person name="Hori S."/>
            <person name="Arai W."/>
            <person name="Tsubouchi T."/>
            <person name="Morono Y."/>
            <person name="Uchiyama I."/>
            <person name="Ito T."/>
            <person name="Fujiyama A."/>
            <person name="Inagaki F."/>
            <person name="Takami H."/>
        </authorList>
    </citation>
    <scope>NUCLEOTIDE SEQUENCE</scope>
    <source>
        <strain evidence="1">Expedition CK06-06</strain>
    </source>
</reference>